<dbReference type="InterPro" id="IPR050154">
    <property type="entry name" value="UbiB_kinase"/>
</dbReference>
<dbReference type="CDD" id="cd05121">
    <property type="entry name" value="ABC1_ADCK3-like"/>
    <property type="match status" value="1"/>
</dbReference>
<accession>A0A835TLZ3</accession>
<protein>
    <recommendedName>
        <fullName evidence="5">Response regulatory domain-containing protein</fullName>
    </recommendedName>
</protein>
<evidence type="ECO:0000313" key="6">
    <source>
        <dbReference type="EMBL" id="KAF9688923.1"/>
    </source>
</evidence>
<dbReference type="GO" id="GO:0000160">
    <property type="term" value="P:phosphorelay signal transduction system"/>
    <property type="evidence" value="ECO:0007669"/>
    <property type="project" value="InterPro"/>
</dbReference>
<sequence length="1433" mass="160357">MDAAAPQLVYGGIQPRRRHHNLPNRIPVRRPTNRVFAVATEPKPTQTGSTKSSSPASSSPNTANGSSRSPIPKPVNGVATKFSKSKPVNGVSTRMGEVSQEIKRVRAQMEENEELAILMRGLRGQNLRDTQFADDNIKLRLVELDESSEFLPLVYEPSSISAYWGKRPRAVATRVVQLLSVAGGFLSRLAWDVINKKVKENEVARAIELREIVTSLGPAYVKLGQALSIRPDILSPAAMTELQKLCDKVYKGRLKENGDLVAVKVQRPFVLETVTVDLFIIRNLGLALRKFPQISIDVVGLVDEWAARFFEELDYVTEGENGSVFAEMMRKDLPQVVVPNTYEKYTSRKVLTTQWIEGEKLSQSTESDVGELVNVGVICYLKQLLDTGLFHADPHPGNLIRTPDGKLAILDFGLVTKLTDDQKYGMIEAIAHLIHRDYGAIVKDFVKLGFIPDGVNLEPILPVLAKVFDQALEGGGAKNINFQELASDLAQITFDYPFRIPPYFALIIRAIGVLEGIALVGNPDFAIVDEAYPYIAQRLLTDESPRLRNALRYTIYGKSGVFDAERFIDVMQAFENFITAAKSGGGESMNGDMAELGMLQSQTGYIFPGFPSSASQQTQPIQTRAALAFLLSEKGNFFREFLLDEIVKGIDAVAREQLGQIIAILGMGNAAPIFSMVPAPFKPTALLPTITEEDKVILNNVEKVAEFLTAGTSISSTSTQGVNVTRIVQELLPILPGISATILPEVVSRLSSRIAARIIRDAFLIKFNIIENLRKPNGYRASSSGHLTDFNAPQYHIRCYFSSSLSESNHSSMDEQADTQNDGGIQDLVNKLGMCIANFDGKRQVFENAIAEKIQALEKDRDEARELRLSLHQESGGTRSKKIDDVNQWLNQKALISGDPDYYDFSVLIVDDDRADRDSIRRAMMSFGAQKQFIMDVQEAKNGREAVYLHLAGASFDIILMDSHMPIMTGREAVKKLRQMGVKSQIIGVSYQFEKPAFRGSSINKWVKKPLNLRKVAAIFCEPNKRRDNTQIDLEIKTRLVQLNGLVTNLEKKITSAKSFKAEIEALLNEARKSHHSSTARTNHFDKARQLLTQKVDEFKKEEDHEDRGLTKIDAMRAPFDVKGNGMSMVQKDHKKIQILATELDQFIAGIDRKVNVLENPSYLTEEIRALNVDRVKAKSLKLFLQSSDRRKDLEVRRRIAYVNQWLDHKMETVKSGDSDIKYYVLVVDDDCDDREALRELFLSIKSETTPSMDVQVAKNGKEAVYLHLAGASFDMIVMDDVMPVMNGIEATKQLFGMGVISYFVGIGDETVELPDQYIAEVDRKVKVLENPSYTREEIKALDVVRVKADSLKLFLQSGDRRIAYVNQWLNHKTGSVNSEDSESEDNKYSVLVVDDSCDDRETLRELVMWIEPETKIPIVVQKPLIHHWLSNQ</sequence>
<dbReference type="Proteomes" id="UP000657918">
    <property type="component" value="Unassembled WGS sequence"/>
</dbReference>
<dbReference type="SUPFAM" id="SSF56112">
    <property type="entry name" value="Protein kinase-like (PK-like)"/>
    <property type="match status" value="1"/>
</dbReference>
<dbReference type="InterPro" id="IPR011006">
    <property type="entry name" value="CheY-like_superfamily"/>
</dbReference>
<evidence type="ECO:0000256" key="4">
    <source>
        <dbReference type="SAM" id="MobiDB-lite"/>
    </source>
</evidence>
<dbReference type="Gene3D" id="3.40.50.2300">
    <property type="match status" value="2"/>
</dbReference>
<feature type="compositionally biased region" description="Low complexity" evidence="4">
    <location>
        <begin position="48"/>
        <end position="69"/>
    </location>
</feature>
<keyword evidence="2" id="KW-0597">Phosphoprotein</keyword>
<name>A0A835TLZ3_9ROSI</name>
<feature type="domain" description="Response regulatory" evidence="5">
    <location>
        <begin position="906"/>
        <end position="1024"/>
    </location>
</feature>
<dbReference type="SMART" id="SM00448">
    <property type="entry name" value="REC"/>
    <property type="match status" value="2"/>
</dbReference>
<dbReference type="GO" id="GO:0009507">
    <property type="term" value="C:chloroplast"/>
    <property type="evidence" value="ECO:0007669"/>
    <property type="project" value="TreeGrafter"/>
</dbReference>
<dbReference type="PANTHER" id="PTHR10566:SF117">
    <property type="entry name" value="UNUSUAL PROTEIN KINASE-RELATED"/>
    <property type="match status" value="1"/>
</dbReference>
<evidence type="ECO:0000259" key="5">
    <source>
        <dbReference type="PROSITE" id="PS50110"/>
    </source>
</evidence>
<dbReference type="Pfam" id="PF00072">
    <property type="entry name" value="Response_reg"/>
    <property type="match status" value="2"/>
</dbReference>
<dbReference type="InterPro" id="IPR004147">
    <property type="entry name" value="ABC1_dom"/>
</dbReference>
<dbReference type="PROSITE" id="PS50110">
    <property type="entry name" value="RESPONSE_REGULATORY"/>
    <property type="match status" value="2"/>
</dbReference>
<dbReference type="Pfam" id="PF03109">
    <property type="entry name" value="ABC1"/>
    <property type="match status" value="1"/>
</dbReference>
<feature type="modified residue" description="4-aspartylphosphate" evidence="2">
    <location>
        <position position="962"/>
    </location>
</feature>
<feature type="region of interest" description="Disordered" evidence="4">
    <location>
        <begin position="1"/>
        <end position="95"/>
    </location>
</feature>
<reference evidence="6 7" key="1">
    <citation type="submission" date="2020-10" db="EMBL/GenBank/DDBJ databases">
        <title>Plant Genome Project.</title>
        <authorList>
            <person name="Zhang R.-G."/>
        </authorList>
    </citation>
    <scope>NUCLEOTIDE SEQUENCE [LARGE SCALE GENOMIC DNA]</scope>
    <source>
        <strain evidence="6">FAFU-HL-1</strain>
        <tissue evidence="6">Leaf</tissue>
    </source>
</reference>
<gene>
    <name evidence="6" type="ORF">SADUNF_Sadunf01G0038500</name>
</gene>
<dbReference type="SUPFAM" id="SSF52172">
    <property type="entry name" value="CheY-like"/>
    <property type="match status" value="2"/>
</dbReference>
<dbReference type="OrthoDB" id="427480at2759"/>
<dbReference type="InterPro" id="IPR001789">
    <property type="entry name" value="Sig_transdc_resp-reg_receiver"/>
</dbReference>
<feature type="coiled-coil region" evidence="3">
    <location>
        <begin position="847"/>
        <end position="874"/>
    </location>
</feature>
<comment type="caution">
    <text evidence="6">The sequence shown here is derived from an EMBL/GenBank/DDBJ whole genome shotgun (WGS) entry which is preliminary data.</text>
</comment>
<comment type="similarity">
    <text evidence="1">Belongs to the protein kinase superfamily. ADCK protein kinase family.</text>
</comment>
<keyword evidence="7" id="KW-1185">Reference proteome</keyword>
<dbReference type="PANTHER" id="PTHR10566">
    <property type="entry name" value="CHAPERONE-ACTIVITY OF BC1 COMPLEX CABC1 -RELATED"/>
    <property type="match status" value="1"/>
</dbReference>
<organism evidence="6 7">
    <name type="scientific">Salix dunnii</name>
    <dbReference type="NCBI Taxonomy" id="1413687"/>
    <lineage>
        <taxon>Eukaryota</taxon>
        <taxon>Viridiplantae</taxon>
        <taxon>Streptophyta</taxon>
        <taxon>Embryophyta</taxon>
        <taxon>Tracheophyta</taxon>
        <taxon>Spermatophyta</taxon>
        <taxon>Magnoliopsida</taxon>
        <taxon>eudicotyledons</taxon>
        <taxon>Gunneridae</taxon>
        <taxon>Pentapetalae</taxon>
        <taxon>rosids</taxon>
        <taxon>fabids</taxon>
        <taxon>Malpighiales</taxon>
        <taxon>Salicaceae</taxon>
        <taxon>Saliceae</taxon>
        <taxon>Salix</taxon>
    </lineage>
</organism>
<evidence type="ECO:0000256" key="1">
    <source>
        <dbReference type="ARBA" id="ARBA00009670"/>
    </source>
</evidence>
<keyword evidence="3" id="KW-0175">Coiled coil</keyword>
<feature type="compositionally biased region" description="Basic residues" evidence="4">
    <location>
        <begin position="15"/>
        <end position="32"/>
    </location>
</feature>
<proteinExistence type="inferred from homology"/>
<dbReference type="InterPro" id="IPR011009">
    <property type="entry name" value="Kinase-like_dom_sf"/>
</dbReference>
<evidence type="ECO:0000313" key="7">
    <source>
        <dbReference type="Proteomes" id="UP000657918"/>
    </source>
</evidence>
<feature type="modified residue" description="4-aspartylphosphate" evidence="2">
    <location>
        <position position="1280"/>
    </location>
</feature>
<evidence type="ECO:0000256" key="2">
    <source>
        <dbReference type="PROSITE-ProRule" id="PRU00169"/>
    </source>
</evidence>
<dbReference type="EMBL" id="JADGMS010000001">
    <property type="protein sequence ID" value="KAF9688923.1"/>
    <property type="molecule type" value="Genomic_DNA"/>
</dbReference>
<feature type="domain" description="Response regulatory" evidence="5">
    <location>
        <begin position="1224"/>
        <end position="1370"/>
    </location>
</feature>
<evidence type="ECO:0000256" key="3">
    <source>
        <dbReference type="SAM" id="Coils"/>
    </source>
</evidence>